<comment type="caution">
    <text evidence="2">The sequence shown here is derived from an EMBL/GenBank/DDBJ whole genome shotgun (WGS) entry which is preliminary data.</text>
</comment>
<evidence type="ECO:0000256" key="1">
    <source>
        <dbReference type="SAM" id="Phobius"/>
    </source>
</evidence>
<keyword evidence="1" id="KW-0472">Membrane</keyword>
<evidence type="ECO:0000313" key="3">
    <source>
        <dbReference type="Proteomes" id="UP000027446"/>
    </source>
</evidence>
<feature type="transmembrane region" description="Helical" evidence="1">
    <location>
        <begin position="12"/>
        <end position="32"/>
    </location>
</feature>
<dbReference type="STRING" id="1280949.HAD_06010"/>
<keyword evidence="3" id="KW-1185">Reference proteome</keyword>
<dbReference type="EMBL" id="ARYH01000001">
    <property type="protein sequence ID" value="KCZ85213.1"/>
    <property type="molecule type" value="Genomic_DNA"/>
</dbReference>
<keyword evidence="1" id="KW-1133">Transmembrane helix</keyword>
<name>A0A069E568_9PROT</name>
<organism evidence="2 3">
    <name type="scientific">Hyphomonas adhaerens MHS-3</name>
    <dbReference type="NCBI Taxonomy" id="1280949"/>
    <lineage>
        <taxon>Bacteria</taxon>
        <taxon>Pseudomonadati</taxon>
        <taxon>Pseudomonadota</taxon>
        <taxon>Alphaproteobacteria</taxon>
        <taxon>Hyphomonadales</taxon>
        <taxon>Hyphomonadaceae</taxon>
        <taxon>Hyphomonas</taxon>
    </lineage>
</organism>
<reference evidence="2 3" key="1">
    <citation type="journal article" date="2014" name="Antonie Van Leeuwenhoek">
        <title>Hyphomonas beringensis sp. nov. and Hyphomonas chukchiensis sp. nov., isolated from surface seawater of the Bering Sea and Chukchi Sea.</title>
        <authorList>
            <person name="Li C."/>
            <person name="Lai Q."/>
            <person name="Li G."/>
            <person name="Dong C."/>
            <person name="Wang J."/>
            <person name="Liao Y."/>
            <person name="Shao Z."/>
        </authorList>
    </citation>
    <scope>NUCLEOTIDE SEQUENCE [LARGE SCALE GENOMIC DNA]</scope>
    <source>
        <strain evidence="2 3">MHS-3</strain>
    </source>
</reference>
<dbReference type="PATRIC" id="fig|1280949.3.peg.1222"/>
<dbReference type="AlphaFoldDB" id="A0A069E568"/>
<dbReference type="Proteomes" id="UP000027446">
    <property type="component" value="Unassembled WGS sequence"/>
</dbReference>
<dbReference type="RefSeq" id="WP_156942177.1">
    <property type="nucleotide sequence ID" value="NZ_ARYH01000001.1"/>
</dbReference>
<feature type="transmembrane region" description="Helical" evidence="1">
    <location>
        <begin position="38"/>
        <end position="71"/>
    </location>
</feature>
<keyword evidence="1" id="KW-0812">Transmembrane</keyword>
<protein>
    <submittedName>
        <fullName evidence="2">Uncharacterized protein</fullName>
    </submittedName>
</protein>
<evidence type="ECO:0000313" key="2">
    <source>
        <dbReference type="EMBL" id="KCZ85213.1"/>
    </source>
</evidence>
<gene>
    <name evidence="2" type="ORF">HAD_06010</name>
</gene>
<accession>A0A069E568</accession>
<proteinExistence type="predicted"/>
<sequence length="85" mass="8870">MANQAAQEDAFATFFSVVGGIVGFGYGAQFSGGELAAPFIVGLIGLVLGRIVGALVFRLILIAMIIIGFLIRDQIFSSLAEAIFS</sequence>